<feature type="transmembrane region" description="Helical" evidence="1">
    <location>
        <begin position="215"/>
        <end position="233"/>
    </location>
</feature>
<reference evidence="2 3" key="1">
    <citation type="submission" date="2022-06" db="EMBL/GenBank/DDBJ databases">
        <authorList>
            <person name="Xuan X."/>
        </authorList>
    </citation>
    <scope>NUCLEOTIDE SEQUENCE [LARGE SCALE GENOMIC DNA]</scope>
    <source>
        <strain evidence="2 3">2V75</strain>
    </source>
</reference>
<feature type="transmembrane region" description="Helical" evidence="1">
    <location>
        <begin position="240"/>
        <end position="260"/>
    </location>
</feature>
<feature type="transmembrane region" description="Helical" evidence="1">
    <location>
        <begin position="35"/>
        <end position="54"/>
    </location>
</feature>
<feature type="transmembrane region" description="Helical" evidence="1">
    <location>
        <begin position="63"/>
        <end position="80"/>
    </location>
</feature>
<feature type="transmembrane region" description="Helical" evidence="1">
    <location>
        <begin position="368"/>
        <end position="395"/>
    </location>
</feature>
<evidence type="ECO:0000313" key="3">
    <source>
        <dbReference type="Proteomes" id="UP001206312"/>
    </source>
</evidence>
<evidence type="ECO:0008006" key="4">
    <source>
        <dbReference type="Google" id="ProtNLM"/>
    </source>
</evidence>
<keyword evidence="1" id="KW-0472">Membrane</keyword>
<feature type="transmembrane region" description="Helical" evidence="1">
    <location>
        <begin position="9"/>
        <end position="29"/>
    </location>
</feature>
<comment type="caution">
    <text evidence="2">The sequence shown here is derived from an EMBL/GenBank/DDBJ whole genome shotgun (WGS) entry which is preliminary data.</text>
</comment>
<dbReference type="RefSeq" id="WP_252740612.1">
    <property type="nucleotide sequence ID" value="NZ_JAMXIB010000003.1"/>
</dbReference>
<organism evidence="2 3">
    <name type="scientific">Robiginitalea marina</name>
    <dbReference type="NCBI Taxonomy" id="2954105"/>
    <lineage>
        <taxon>Bacteria</taxon>
        <taxon>Pseudomonadati</taxon>
        <taxon>Bacteroidota</taxon>
        <taxon>Flavobacteriia</taxon>
        <taxon>Flavobacteriales</taxon>
        <taxon>Flavobacteriaceae</taxon>
        <taxon>Robiginitalea</taxon>
    </lineage>
</organism>
<feature type="transmembrane region" description="Helical" evidence="1">
    <location>
        <begin position="335"/>
        <end position="356"/>
    </location>
</feature>
<evidence type="ECO:0000313" key="2">
    <source>
        <dbReference type="EMBL" id="MCO5724231.1"/>
    </source>
</evidence>
<feature type="transmembrane region" description="Helical" evidence="1">
    <location>
        <begin position="119"/>
        <end position="140"/>
    </location>
</feature>
<accession>A0ABT1AW02</accession>
<evidence type="ECO:0000256" key="1">
    <source>
        <dbReference type="SAM" id="Phobius"/>
    </source>
</evidence>
<keyword evidence="1" id="KW-0812">Transmembrane</keyword>
<keyword evidence="3" id="KW-1185">Reference proteome</keyword>
<feature type="transmembrane region" description="Helical" evidence="1">
    <location>
        <begin position="86"/>
        <end position="107"/>
    </location>
</feature>
<name>A0ABT1AW02_9FLAO</name>
<protein>
    <recommendedName>
        <fullName evidence="4">O-antigen ligase domain-containing protein</fullName>
    </recommendedName>
</protein>
<gene>
    <name evidence="2" type="ORF">NG653_05155</name>
</gene>
<dbReference type="Proteomes" id="UP001206312">
    <property type="component" value="Unassembled WGS sequence"/>
</dbReference>
<sequence>MHFSAGYKVVYYFIVLLAFLLGGTLQFLFGLSNTVLTFLICALLFSIYILYALLKGRIVMTKVVIWGSIYLALIIVMGLVKQLHPVYWIAYSIFPLLPLAIYLVYFINQKEGYVSFRSMFLLFYSIAVIQLPVLLIQKNFYNLLIGLNRSGQKIEWYDFMYGTLFIKSDHSLGILLLLIIATMIFRRDLIRKWIPWVNLSIIYLGVTLFLTESNISKLVFLIILATVFVVPIYHRYKGTFVFKAAVGFLVGALIAVGVLMRNSDLVQRKLGGTIERQFSIEQAQRFYDLGTAKRFQVIMVAVSNMETKWFGDGPYSYFDIRTGEFRQTRHFSQLIWSYYDLGLVGLIVVLIFIFCLAKQFQIDRGIPFLFLFLIFILYSFYTTILSDVAILLAAFSLLGKTPGNFQGEQIALTKTD</sequence>
<keyword evidence="1" id="KW-1133">Transmembrane helix</keyword>
<proteinExistence type="predicted"/>
<dbReference type="EMBL" id="JAMXIB010000003">
    <property type="protein sequence ID" value="MCO5724231.1"/>
    <property type="molecule type" value="Genomic_DNA"/>
</dbReference>
<feature type="transmembrane region" description="Helical" evidence="1">
    <location>
        <begin position="193"/>
        <end position="209"/>
    </location>
</feature>
<feature type="transmembrane region" description="Helical" evidence="1">
    <location>
        <begin position="160"/>
        <end position="181"/>
    </location>
</feature>